<proteinExistence type="inferred from homology"/>
<dbReference type="Proteomes" id="UP001501285">
    <property type="component" value="Unassembled WGS sequence"/>
</dbReference>
<dbReference type="Pfam" id="PF17853">
    <property type="entry name" value="GGDEF_2"/>
    <property type="match status" value="1"/>
</dbReference>
<organism evidence="4 5">
    <name type="scientific">Terrabacter terrae</name>
    <dbReference type="NCBI Taxonomy" id="318434"/>
    <lineage>
        <taxon>Bacteria</taxon>
        <taxon>Bacillati</taxon>
        <taxon>Actinomycetota</taxon>
        <taxon>Actinomycetes</taxon>
        <taxon>Micrococcales</taxon>
        <taxon>Intrasporangiaceae</taxon>
        <taxon>Terrabacter</taxon>
    </lineage>
</organism>
<dbReference type="SMART" id="SM00065">
    <property type="entry name" value="GAF"/>
    <property type="match status" value="1"/>
</dbReference>
<dbReference type="InterPro" id="IPR041522">
    <property type="entry name" value="CdaR_GGDEF"/>
</dbReference>
<comment type="similarity">
    <text evidence="1">Belongs to the CdaR family.</text>
</comment>
<feature type="compositionally biased region" description="Polar residues" evidence="2">
    <location>
        <begin position="1"/>
        <end position="19"/>
    </location>
</feature>
<dbReference type="Pfam" id="PF13556">
    <property type="entry name" value="HTH_30"/>
    <property type="match status" value="1"/>
</dbReference>
<sequence length="650" mass="67752">MTTSPETRTPAQRPSTSSERLGGAGRREQPAQLDQVVHLLELLAADAPVATVAAVEAPVAARELALRIASAREVHRKREAGLAALLDTARELATASDPGSVLDAIVRRARRLVGTDLAYLTLYDPAAGDTFMRATDGSVSAVFQSVRLALGAGLGGLVASTHKPYWTADYWSDERFRHTGAIDGAVGEEGIIAICGTPLIVESNFVGVLFAANRSSRPFTREEVALLGNLATLAALTLVQTRALADSEGALAALSVAHETVRQYAEGVEKAAAAHDRFASLVLGGGGVDDITHALAELLGGWAVLVDENGRRKSSAGPAPTVDGSGADPLAALDALPGLENGRLVERDGVYAVAVTAARERLGTILVGGLSLIDSDQRTVERAGVVTALVLLFERQAADARQSARNRLVSDLVSSRGSREERLSLARNVGFDPQRSFCLLVLRGDDPNGHRALLISASAATGEASLVGSHDGDVIALVPGTDTDALARTVAARIGKRTCVTVAGAGPVGDVDDIAKAYEEGHRTVAALIALGHRGTGAAATQLGFAGLIVGSEPDVYAYVRGLLGPVLDYDERRGTDLVGTLVAYFASGGSPRHAAGSLHVHVNTVSQRLERITALLGESWQQPDHSLELQLALRLRALQASSHAGTARS</sequence>
<dbReference type="EMBL" id="BAAANB010000021">
    <property type="protein sequence ID" value="GAA2039145.1"/>
    <property type="molecule type" value="Genomic_DNA"/>
</dbReference>
<feature type="domain" description="GAF" evidence="3">
    <location>
        <begin position="97"/>
        <end position="248"/>
    </location>
</feature>
<comment type="caution">
    <text evidence="4">The sequence shown here is derived from an EMBL/GenBank/DDBJ whole genome shotgun (WGS) entry which is preliminary data.</text>
</comment>
<evidence type="ECO:0000259" key="3">
    <source>
        <dbReference type="SMART" id="SM00065"/>
    </source>
</evidence>
<dbReference type="Gene3D" id="1.10.10.2840">
    <property type="entry name" value="PucR C-terminal helix-turn-helix domain"/>
    <property type="match status" value="1"/>
</dbReference>
<dbReference type="SUPFAM" id="SSF55781">
    <property type="entry name" value="GAF domain-like"/>
    <property type="match status" value="1"/>
</dbReference>
<dbReference type="InterPro" id="IPR051448">
    <property type="entry name" value="CdaR-like_regulators"/>
</dbReference>
<dbReference type="InterPro" id="IPR042070">
    <property type="entry name" value="PucR_C-HTH_sf"/>
</dbReference>
<dbReference type="InterPro" id="IPR003018">
    <property type="entry name" value="GAF"/>
</dbReference>
<dbReference type="Pfam" id="PF01590">
    <property type="entry name" value="GAF"/>
    <property type="match status" value="1"/>
</dbReference>
<protein>
    <submittedName>
        <fullName evidence="4">GAF domain-containing protein</fullName>
    </submittedName>
</protein>
<evidence type="ECO:0000313" key="4">
    <source>
        <dbReference type="EMBL" id="GAA2039145.1"/>
    </source>
</evidence>
<dbReference type="RefSeq" id="WP_343993663.1">
    <property type="nucleotide sequence ID" value="NZ_BAAANB010000021.1"/>
</dbReference>
<name>A0ABP5G2L1_9MICO</name>
<accession>A0ABP5G2L1</accession>
<feature type="region of interest" description="Disordered" evidence="2">
    <location>
        <begin position="1"/>
        <end position="28"/>
    </location>
</feature>
<evidence type="ECO:0000313" key="5">
    <source>
        <dbReference type="Proteomes" id="UP001501285"/>
    </source>
</evidence>
<reference evidence="5" key="1">
    <citation type="journal article" date="2019" name="Int. J. Syst. Evol. Microbiol.">
        <title>The Global Catalogue of Microorganisms (GCM) 10K type strain sequencing project: providing services to taxonomists for standard genome sequencing and annotation.</title>
        <authorList>
            <consortium name="The Broad Institute Genomics Platform"/>
            <consortium name="The Broad Institute Genome Sequencing Center for Infectious Disease"/>
            <person name="Wu L."/>
            <person name="Ma J."/>
        </authorList>
    </citation>
    <scope>NUCLEOTIDE SEQUENCE [LARGE SCALE GENOMIC DNA]</scope>
    <source>
        <strain evidence="5">JCM 14283</strain>
    </source>
</reference>
<evidence type="ECO:0000256" key="2">
    <source>
        <dbReference type="SAM" id="MobiDB-lite"/>
    </source>
</evidence>
<evidence type="ECO:0000256" key="1">
    <source>
        <dbReference type="ARBA" id="ARBA00006754"/>
    </source>
</evidence>
<dbReference type="PANTHER" id="PTHR33744">
    <property type="entry name" value="CARBOHYDRATE DIACID REGULATOR"/>
    <property type="match status" value="1"/>
</dbReference>
<dbReference type="InterPro" id="IPR025736">
    <property type="entry name" value="PucR_C-HTH_dom"/>
</dbReference>
<keyword evidence="5" id="KW-1185">Reference proteome</keyword>
<gene>
    <name evidence="4" type="ORF">GCM10009740_34730</name>
</gene>
<dbReference type="Gene3D" id="3.30.450.40">
    <property type="match status" value="1"/>
</dbReference>
<dbReference type="PANTHER" id="PTHR33744:SF1">
    <property type="entry name" value="DNA-BINDING TRANSCRIPTIONAL ACTIVATOR ADER"/>
    <property type="match status" value="1"/>
</dbReference>
<dbReference type="InterPro" id="IPR029016">
    <property type="entry name" value="GAF-like_dom_sf"/>
</dbReference>